<dbReference type="InterPro" id="IPR016163">
    <property type="entry name" value="Ald_DH_C"/>
</dbReference>
<dbReference type="SUPFAM" id="SSF53720">
    <property type="entry name" value="ALDH-like"/>
    <property type="match status" value="1"/>
</dbReference>
<sequence>MEHFGQLYIDGEWVVPSGQGARTLIDPTFEEPWATVTSGAGVADVDRAVAAAKRAFETFSRTSVDDRIALIDRIISAYERREQELAQLIAQEVGVPVSFKAQVTGPAGHMKVARDLIRDYAFEQQLADTIVRREPIGVCALISPWNWPIQTSVIKVIYGIAAGCTVVLKPSDASPASGVALAEVMDEAGTPPGVFNLVIGRGSVVGNALSSHPDVDMISFTGSTDAGIKVGESAAQTVKRVCLELGGKSANVVLTDGNLEKAARWNIQRGFSNTGQSCHAPSRLLVHESQVEDIVPFLIEEIGRMRVGDPRDPITTHGPLIHAEQFDSVQNHIAVGLREGGRLVTGGLGRMDGFERGFFCKPTVLADVTPDMTLAKEEIFGPVLVVMPYATEEEALAIANDSIFGLGGYVFSQDRKRGYEFACGLRAGRIAFNGANTNSFTPMGGYKQSGVGRSMGVLGLEEYLEVKSIYGFEEEARAFPPLA</sequence>
<dbReference type="FunFam" id="3.40.605.10:FF:000007">
    <property type="entry name" value="NAD/NADP-dependent betaine aldehyde dehydrogenase"/>
    <property type="match status" value="1"/>
</dbReference>
<evidence type="ECO:0000256" key="3">
    <source>
        <dbReference type="PROSITE-ProRule" id="PRU10007"/>
    </source>
</evidence>
<comment type="similarity">
    <text evidence="1 4">Belongs to the aldehyde dehydrogenase family.</text>
</comment>
<organism evidence="6 7">
    <name type="scientific">Kribbella caucasensis</name>
    <dbReference type="NCBI Taxonomy" id="2512215"/>
    <lineage>
        <taxon>Bacteria</taxon>
        <taxon>Bacillati</taxon>
        <taxon>Actinomycetota</taxon>
        <taxon>Actinomycetes</taxon>
        <taxon>Propionibacteriales</taxon>
        <taxon>Kribbellaceae</taxon>
        <taxon>Kribbella</taxon>
    </lineage>
</organism>
<proteinExistence type="inferred from homology"/>
<evidence type="ECO:0000256" key="1">
    <source>
        <dbReference type="ARBA" id="ARBA00009986"/>
    </source>
</evidence>
<evidence type="ECO:0000259" key="5">
    <source>
        <dbReference type="Pfam" id="PF00171"/>
    </source>
</evidence>
<feature type="domain" description="Aldehyde dehydrogenase" evidence="5">
    <location>
        <begin position="20"/>
        <end position="469"/>
    </location>
</feature>
<dbReference type="InterPro" id="IPR015590">
    <property type="entry name" value="Aldehyde_DH_dom"/>
</dbReference>
<reference evidence="6 7" key="1">
    <citation type="submission" date="2019-03" db="EMBL/GenBank/DDBJ databases">
        <title>Genomic Encyclopedia of Type Strains, Phase III (KMG-III): the genomes of soil and plant-associated and newly described type strains.</title>
        <authorList>
            <person name="Whitman W."/>
        </authorList>
    </citation>
    <scope>NUCLEOTIDE SEQUENCE [LARGE SCALE GENOMIC DNA]</scope>
    <source>
        <strain evidence="6 7">VKM Ac-2527</strain>
    </source>
</reference>
<dbReference type="Proteomes" id="UP000295388">
    <property type="component" value="Unassembled WGS sequence"/>
</dbReference>
<dbReference type="RefSeq" id="WP_133799591.1">
    <property type="nucleotide sequence ID" value="NZ_SNWQ01000003.1"/>
</dbReference>
<dbReference type="InterPro" id="IPR016162">
    <property type="entry name" value="Ald_DH_N"/>
</dbReference>
<comment type="caution">
    <text evidence="6">The sequence shown here is derived from an EMBL/GenBank/DDBJ whole genome shotgun (WGS) entry which is preliminary data.</text>
</comment>
<dbReference type="GO" id="GO:0016620">
    <property type="term" value="F:oxidoreductase activity, acting on the aldehyde or oxo group of donors, NAD or NADP as acceptor"/>
    <property type="evidence" value="ECO:0007669"/>
    <property type="project" value="InterPro"/>
</dbReference>
<feature type="active site" evidence="3">
    <location>
        <position position="244"/>
    </location>
</feature>
<dbReference type="CDD" id="cd07138">
    <property type="entry name" value="ALDH_CddD_SSP0762"/>
    <property type="match status" value="1"/>
</dbReference>
<protein>
    <submittedName>
        <fullName evidence="6">Aldehyde dehydrogenase (NAD+)</fullName>
    </submittedName>
</protein>
<evidence type="ECO:0000313" key="7">
    <source>
        <dbReference type="Proteomes" id="UP000295388"/>
    </source>
</evidence>
<keyword evidence="7" id="KW-1185">Reference proteome</keyword>
<name>A0A4R6KMP4_9ACTN</name>
<dbReference type="AlphaFoldDB" id="A0A4R6KMP4"/>
<dbReference type="InterPro" id="IPR016161">
    <property type="entry name" value="Ald_DH/histidinol_DH"/>
</dbReference>
<evidence type="ECO:0000256" key="2">
    <source>
        <dbReference type="ARBA" id="ARBA00023002"/>
    </source>
</evidence>
<evidence type="ECO:0000313" key="6">
    <source>
        <dbReference type="EMBL" id="TDO51685.1"/>
    </source>
</evidence>
<dbReference type="PANTHER" id="PTHR42804">
    <property type="entry name" value="ALDEHYDE DEHYDROGENASE"/>
    <property type="match status" value="1"/>
</dbReference>
<dbReference type="OrthoDB" id="6882680at2"/>
<gene>
    <name evidence="6" type="ORF">EV643_103424</name>
</gene>
<dbReference type="EMBL" id="SNWQ01000003">
    <property type="protein sequence ID" value="TDO51685.1"/>
    <property type="molecule type" value="Genomic_DNA"/>
</dbReference>
<dbReference type="PANTHER" id="PTHR42804:SF1">
    <property type="entry name" value="ALDEHYDE DEHYDROGENASE-RELATED"/>
    <property type="match status" value="1"/>
</dbReference>
<evidence type="ECO:0000256" key="4">
    <source>
        <dbReference type="RuleBase" id="RU003345"/>
    </source>
</evidence>
<dbReference type="Pfam" id="PF00171">
    <property type="entry name" value="Aldedh"/>
    <property type="match status" value="1"/>
</dbReference>
<dbReference type="PROSITE" id="PS00687">
    <property type="entry name" value="ALDEHYDE_DEHYDR_GLU"/>
    <property type="match status" value="1"/>
</dbReference>
<keyword evidence="2 4" id="KW-0560">Oxidoreductase</keyword>
<dbReference type="Gene3D" id="3.40.309.10">
    <property type="entry name" value="Aldehyde Dehydrogenase, Chain A, domain 2"/>
    <property type="match status" value="1"/>
</dbReference>
<dbReference type="Gene3D" id="3.40.605.10">
    <property type="entry name" value="Aldehyde Dehydrogenase, Chain A, domain 1"/>
    <property type="match status" value="1"/>
</dbReference>
<accession>A0A4R6KMP4</accession>
<dbReference type="InterPro" id="IPR029510">
    <property type="entry name" value="Ald_DH_CS_GLU"/>
</dbReference>